<evidence type="ECO:0000313" key="14">
    <source>
        <dbReference type="Proteomes" id="UP000046395"/>
    </source>
</evidence>
<comment type="catalytic activity">
    <reaction evidence="9">
        <text>2'-deoxyinosine + phosphate = 2-deoxy-alpha-D-ribose 1-phosphate + hypoxanthine</text>
        <dbReference type="Rhea" id="RHEA:27750"/>
        <dbReference type="ChEBI" id="CHEBI:17368"/>
        <dbReference type="ChEBI" id="CHEBI:28997"/>
        <dbReference type="ChEBI" id="CHEBI:43474"/>
        <dbReference type="ChEBI" id="CHEBI:57259"/>
        <dbReference type="EC" id="2.4.2.1"/>
    </reaction>
</comment>
<organism evidence="14 15">
    <name type="scientific">Trichuris muris</name>
    <name type="common">Mouse whipworm</name>
    <dbReference type="NCBI Taxonomy" id="70415"/>
    <lineage>
        <taxon>Eukaryota</taxon>
        <taxon>Metazoa</taxon>
        <taxon>Ecdysozoa</taxon>
        <taxon>Nematoda</taxon>
        <taxon>Enoplea</taxon>
        <taxon>Dorylaimia</taxon>
        <taxon>Trichinellida</taxon>
        <taxon>Trichuridae</taxon>
        <taxon>Trichuris</taxon>
    </lineage>
</organism>
<evidence type="ECO:0000256" key="4">
    <source>
        <dbReference type="ARBA" id="ARBA00013834"/>
    </source>
</evidence>
<evidence type="ECO:0000256" key="9">
    <source>
        <dbReference type="ARBA" id="ARBA00023950"/>
    </source>
</evidence>
<dbReference type="InterPro" id="IPR011270">
    <property type="entry name" value="Pur_Nuc_Pase_Ino/Guo-sp"/>
</dbReference>
<dbReference type="Proteomes" id="UP000046395">
    <property type="component" value="Unassembled WGS sequence"/>
</dbReference>
<accession>A0A5S6QPT3</accession>
<evidence type="ECO:0000313" key="15">
    <source>
        <dbReference type="WBParaSite" id="TMUE_2000009188.1"/>
    </source>
</evidence>
<dbReference type="PIRSF" id="PIRSF000477">
    <property type="entry name" value="PurNPase"/>
    <property type="match status" value="1"/>
</dbReference>
<dbReference type="EC" id="2.4.2.1" evidence="3 11"/>
<keyword evidence="6 11" id="KW-0808">Transferase</keyword>
<evidence type="ECO:0000256" key="1">
    <source>
        <dbReference type="ARBA" id="ARBA00005058"/>
    </source>
</evidence>
<dbReference type="NCBIfam" id="TIGR01700">
    <property type="entry name" value="PNPH"/>
    <property type="match status" value="1"/>
</dbReference>
<dbReference type="NCBIfam" id="NF006054">
    <property type="entry name" value="PRK08202.1"/>
    <property type="match status" value="1"/>
</dbReference>
<comment type="catalytic activity">
    <reaction evidence="10">
        <text>guanosine + phosphate = alpha-D-ribose 1-phosphate + guanine</text>
        <dbReference type="Rhea" id="RHEA:13233"/>
        <dbReference type="ChEBI" id="CHEBI:16235"/>
        <dbReference type="ChEBI" id="CHEBI:16750"/>
        <dbReference type="ChEBI" id="CHEBI:43474"/>
        <dbReference type="ChEBI" id="CHEBI:57720"/>
        <dbReference type="EC" id="2.4.2.1"/>
    </reaction>
</comment>
<evidence type="ECO:0000256" key="10">
    <source>
        <dbReference type="ARBA" id="ARBA00023970"/>
    </source>
</evidence>
<dbReference type="GO" id="GO:0005737">
    <property type="term" value="C:cytoplasm"/>
    <property type="evidence" value="ECO:0007669"/>
    <property type="project" value="TreeGrafter"/>
</dbReference>
<evidence type="ECO:0000256" key="5">
    <source>
        <dbReference type="ARBA" id="ARBA00022676"/>
    </source>
</evidence>
<dbReference type="InterPro" id="IPR035994">
    <property type="entry name" value="Nucleoside_phosphorylase_sf"/>
</dbReference>
<feature type="domain" description="Nucleoside phosphorylase" evidence="13">
    <location>
        <begin position="28"/>
        <end position="279"/>
    </location>
</feature>
<dbReference type="AlphaFoldDB" id="A0A5S6QPT3"/>
<dbReference type="SUPFAM" id="SSF53167">
    <property type="entry name" value="Purine and uridine phosphorylases"/>
    <property type="match status" value="1"/>
</dbReference>
<dbReference type="PANTHER" id="PTHR11904">
    <property type="entry name" value="METHYLTHIOADENOSINE/PURINE NUCLEOSIDE PHOSPHORYLASE"/>
    <property type="match status" value="1"/>
</dbReference>
<feature type="binding site" evidence="12">
    <location>
        <position position="219"/>
    </location>
    <ligand>
        <name>phosphate</name>
        <dbReference type="ChEBI" id="CHEBI:43474"/>
    </ligand>
</feature>
<evidence type="ECO:0000256" key="7">
    <source>
        <dbReference type="ARBA" id="ARBA00023918"/>
    </source>
</evidence>
<feature type="binding site" evidence="12">
    <location>
        <position position="65"/>
    </location>
    <ligand>
        <name>phosphate</name>
        <dbReference type="ChEBI" id="CHEBI:43474"/>
    </ligand>
</feature>
<dbReference type="InterPro" id="IPR011268">
    <property type="entry name" value="Purine_phosphorylase"/>
</dbReference>
<feature type="binding site" evidence="12">
    <location>
        <position position="242"/>
    </location>
    <ligand>
        <name>a purine D-ribonucleoside</name>
        <dbReference type="ChEBI" id="CHEBI:142355"/>
    </ligand>
</feature>
<dbReference type="InterPro" id="IPR000845">
    <property type="entry name" value="Nucleoside_phosphorylase_d"/>
</dbReference>
<feature type="binding site" evidence="12">
    <location>
        <position position="34"/>
    </location>
    <ligand>
        <name>phosphate</name>
        <dbReference type="ChEBI" id="CHEBI:43474"/>
    </ligand>
</feature>
<dbReference type="Gene3D" id="3.40.50.1580">
    <property type="entry name" value="Nucleoside phosphorylase domain"/>
    <property type="match status" value="1"/>
</dbReference>
<feature type="binding site" evidence="12">
    <location>
        <begin position="85"/>
        <end position="87"/>
    </location>
    <ligand>
        <name>phosphate</name>
        <dbReference type="ChEBI" id="CHEBI:43474"/>
    </ligand>
</feature>
<comment type="function">
    <text evidence="11">The purine nucleoside phosphorylases catalyze the phosphorolytic breakdown of the N-glycosidic bond in the beta-(deoxy)ribonucleoside molecules, with the formation of the corresponding free purine bases and pentose-1-phosphate.</text>
</comment>
<comment type="similarity">
    <text evidence="2 11">Belongs to the PNP/MTAP phosphorylase family.</text>
</comment>
<dbReference type="GO" id="GO:0047975">
    <property type="term" value="F:guanosine phosphorylase activity"/>
    <property type="evidence" value="ECO:0007669"/>
    <property type="project" value="RHEA"/>
</dbReference>
<dbReference type="GO" id="GO:0009116">
    <property type="term" value="P:nucleoside metabolic process"/>
    <property type="evidence" value="ECO:0007669"/>
    <property type="project" value="InterPro"/>
</dbReference>
<evidence type="ECO:0000256" key="3">
    <source>
        <dbReference type="ARBA" id="ARBA00011886"/>
    </source>
</evidence>
<proteinExistence type="inferred from homology"/>
<name>A0A5S6QPT3_TRIMR</name>
<dbReference type="Pfam" id="PF01048">
    <property type="entry name" value="PNP_UDP_1"/>
    <property type="match status" value="1"/>
</dbReference>
<protein>
    <recommendedName>
        <fullName evidence="4 11">Purine nucleoside phosphorylase</fullName>
        <ecNumber evidence="3 11">2.4.2.1</ecNumber>
    </recommendedName>
    <alternativeName>
        <fullName evidence="11">Inosine-guanosine phosphorylase</fullName>
    </alternativeName>
</protein>
<feature type="binding site" evidence="12">
    <location>
        <position position="117"/>
    </location>
    <ligand>
        <name>phosphate</name>
        <dbReference type="ChEBI" id="CHEBI:43474"/>
    </ligand>
</feature>
<evidence type="ECO:0000256" key="11">
    <source>
        <dbReference type="PIRNR" id="PIRNR000477"/>
    </source>
</evidence>
<dbReference type="PANTHER" id="PTHR11904:SF9">
    <property type="entry name" value="PURINE NUCLEOSIDE PHOSPHORYLASE-RELATED"/>
    <property type="match status" value="1"/>
</dbReference>
<comment type="catalytic activity">
    <reaction evidence="7">
        <text>inosine + phosphate = alpha-D-ribose 1-phosphate + hypoxanthine</text>
        <dbReference type="Rhea" id="RHEA:27646"/>
        <dbReference type="ChEBI" id="CHEBI:17368"/>
        <dbReference type="ChEBI" id="CHEBI:17596"/>
        <dbReference type="ChEBI" id="CHEBI:43474"/>
        <dbReference type="ChEBI" id="CHEBI:57720"/>
        <dbReference type="EC" id="2.4.2.1"/>
    </reaction>
</comment>
<dbReference type="GO" id="GO:0004731">
    <property type="term" value="F:purine-nucleoside phosphorylase activity"/>
    <property type="evidence" value="ECO:0007669"/>
    <property type="project" value="UniProtKB-EC"/>
</dbReference>
<comment type="pathway">
    <text evidence="1 11">Purine metabolism; purine nucleoside salvage.</text>
</comment>
<dbReference type="WBParaSite" id="TMUE_2000009188.1">
    <property type="protein sequence ID" value="TMUE_2000009188.1"/>
    <property type="gene ID" value="WBGene00286312"/>
</dbReference>
<keyword evidence="14" id="KW-1185">Reference proteome</keyword>
<evidence type="ECO:0000256" key="6">
    <source>
        <dbReference type="ARBA" id="ARBA00022679"/>
    </source>
</evidence>
<dbReference type="CDD" id="cd09009">
    <property type="entry name" value="PNP-EcPNPII_like"/>
    <property type="match status" value="1"/>
</dbReference>
<dbReference type="FunFam" id="3.40.50.1580:FF:000004">
    <property type="entry name" value="Purine nucleoside phosphorylase"/>
    <property type="match status" value="1"/>
</dbReference>
<evidence type="ECO:0000256" key="8">
    <source>
        <dbReference type="ARBA" id="ARBA00023929"/>
    </source>
</evidence>
<sequence>MHQRYSDYETVNATAQFVKGRIKRQPQLGIVCGSGLGQIPELFENCETLPYADIPNFPISTVKGHKGNLVFGTWQGASVVCMQGRIHPYEGVPMNLSVMPIRLMKLLGVRTIIITNAAGGVNPNYNVGDIMLIKDHIGLTCLAHPGPLVGENDERFGPRFPSMSCVYDKRYRAMLKRMSEKCNIKIQEGVYCMTFGPQYESPAEARSIRQIGADAVGMSTVHEVITAAHCGMKILGMSIITNKLCCDCDEVVDDVSHEEVLTVMTKASGKVLQLLSLFVKEWYDTQEL</sequence>
<keyword evidence="5 11" id="KW-0328">Glycosyltransferase</keyword>
<evidence type="ECO:0000259" key="13">
    <source>
        <dbReference type="Pfam" id="PF01048"/>
    </source>
</evidence>
<dbReference type="UniPathway" id="UPA00606"/>
<feature type="binding site" evidence="12">
    <location>
        <position position="200"/>
    </location>
    <ligand>
        <name>a purine D-ribonucleoside</name>
        <dbReference type="ChEBI" id="CHEBI:142355"/>
    </ligand>
</feature>
<dbReference type="NCBIfam" id="TIGR01697">
    <property type="entry name" value="PNPH-PUNA-XAPA"/>
    <property type="match status" value="1"/>
</dbReference>
<reference evidence="15" key="1">
    <citation type="submission" date="2019-12" db="UniProtKB">
        <authorList>
            <consortium name="WormBaseParasite"/>
        </authorList>
    </citation>
    <scope>IDENTIFICATION</scope>
</reference>
<evidence type="ECO:0000256" key="2">
    <source>
        <dbReference type="ARBA" id="ARBA00006751"/>
    </source>
</evidence>
<evidence type="ECO:0000256" key="12">
    <source>
        <dbReference type="PIRSR" id="PIRSR000477-2"/>
    </source>
</evidence>
<comment type="catalytic activity">
    <reaction evidence="8">
        <text>2'-deoxyguanosine + phosphate = 2-deoxy-alpha-D-ribose 1-phosphate + guanine</text>
        <dbReference type="Rhea" id="RHEA:27738"/>
        <dbReference type="ChEBI" id="CHEBI:16235"/>
        <dbReference type="ChEBI" id="CHEBI:17172"/>
        <dbReference type="ChEBI" id="CHEBI:43474"/>
        <dbReference type="ChEBI" id="CHEBI:57259"/>
        <dbReference type="EC" id="2.4.2.1"/>
    </reaction>
</comment>
<dbReference type="STRING" id="70415.A0A5S6QPT3"/>